<sequence length="461" mass="53561">MDLSFNVNHLSNEFYQTYTLVDYSEREIYNLLVCEFQGKYRPLIVDFKLIFENKYKNGLSHDIHSYPGKLYPNLAKFFCKALYKERNTNKFLDPFVGSGTTIVEAAAEGYEAFYCDINPLARLLTKVKTTQLEKDEIDFHLEQLFTLYKQAHSFEAIDVINASHWYDDRVKNELDKLMSCIDSLDKVDIKDFFKIAFSHLARKVSYCDLQVSVPVKIKIKSNFSALRKAEIEKRLTYIKNVDILMAFKEIVEKYSISLQNFANCLKENSTTPKLLANNVTLIKDDAVFDLIITSPPYGSAQKYIRASSLSLNWLKLSRPQEVTTLVNSSIGKERVTKEDKEKSDNYFKKLNVKFQDVLEKIKEQNLTRYYITLTYLKEMDSSLENIIKSLKDDARLVLVVGNNTVCSHIFYNDEFLIDLLEKKGLKLEIHLIDFIKSRGLMIKRNKTSGIINYESILVFKK</sequence>
<dbReference type="Proteomes" id="UP000027208">
    <property type="component" value="Unassembled WGS sequence"/>
</dbReference>
<dbReference type="PANTHER" id="PTHR13370:SF3">
    <property type="entry name" value="TRNA (GUANINE(10)-N2)-METHYLTRANSFERASE HOMOLOG"/>
    <property type="match status" value="1"/>
</dbReference>
<organism evidence="8 9">
    <name type="scientific">Acinetobacter nosocomialis</name>
    <dbReference type="NCBI Taxonomy" id="106654"/>
    <lineage>
        <taxon>Bacteria</taxon>
        <taxon>Pseudomonadati</taxon>
        <taxon>Pseudomonadota</taxon>
        <taxon>Gammaproteobacteria</taxon>
        <taxon>Moraxellales</taxon>
        <taxon>Moraxellaceae</taxon>
        <taxon>Acinetobacter</taxon>
        <taxon>Acinetobacter calcoaceticus/baumannii complex</taxon>
    </lineage>
</organism>
<dbReference type="GO" id="GO:0009307">
    <property type="term" value="P:DNA restriction-modification system"/>
    <property type="evidence" value="ECO:0007669"/>
    <property type="project" value="UniProtKB-KW"/>
</dbReference>
<evidence type="ECO:0000256" key="3">
    <source>
        <dbReference type="ARBA" id="ARBA00022603"/>
    </source>
</evidence>
<protein>
    <recommendedName>
        <fullName evidence="2">site-specific DNA-methyltransferase (cytosine-N(4)-specific)</fullName>
        <ecNumber evidence="2">2.1.1.113</ecNumber>
    </recommendedName>
</protein>
<dbReference type="EMBL" id="JMUI01000018">
    <property type="protein sequence ID" value="KDM52464.1"/>
    <property type="molecule type" value="Genomic_DNA"/>
</dbReference>
<dbReference type="GO" id="GO:0015667">
    <property type="term" value="F:site-specific DNA-methyltransferase (cytosine-N4-specific) activity"/>
    <property type="evidence" value="ECO:0007669"/>
    <property type="project" value="UniProtKB-EC"/>
</dbReference>
<proteinExistence type="inferred from homology"/>
<evidence type="ECO:0000256" key="7">
    <source>
        <dbReference type="ARBA" id="ARBA00049120"/>
    </source>
</evidence>
<evidence type="ECO:0000256" key="4">
    <source>
        <dbReference type="ARBA" id="ARBA00022679"/>
    </source>
</evidence>
<dbReference type="PANTHER" id="PTHR13370">
    <property type="entry name" value="RNA METHYLASE-RELATED"/>
    <property type="match status" value="1"/>
</dbReference>
<dbReference type="InterPro" id="IPR029063">
    <property type="entry name" value="SAM-dependent_MTases_sf"/>
</dbReference>
<dbReference type="GO" id="GO:0009007">
    <property type="term" value="F:site-specific DNA-methyltransferase (adenine-specific) activity"/>
    <property type="evidence" value="ECO:0007669"/>
    <property type="project" value="UniProtKB-EC"/>
</dbReference>
<dbReference type="InterPro" id="IPR017985">
    <property type="entry name" value="MeTrfase_CN4_CS"/>
</dbReference>
<name>A0A837AFR7_ACINO</name>
<keyword evidence="4" id="KW-0808">Transferase</keyword>
<evidence type="ECO:0000256" key="2">
    <source>
        <dbReference type="ARBA" id="ARBA00012185"/>
    </source>
</evidence>
<evidence type="ECO:0000256" key="5">
    <source>
        <dbReference type="ARBA" id="ARBA00022691"/>
    </source>
</evidence>
<dbReference type="Gene3D" id="3.40.50.150">
    <property type="entry name" value="Vaccinia Virus protein VP39"/>
    <property type="match status" value="2"/>
</dbReference>
<dbReference type="Pfam" id="PF02086">
    <property type="entry name" value="MethyltransfD12"/>
    <property type="match status" value="1"/>
</dbReference>
<dbReference type="GO" id="GO:0003677">
    <property type="term" value="F:DNA binding"/>
    <property type="evidence" value="ECO:0007669"/>
    <property type="project" value="InterPro"/>
</dbReference>
<keyword evidence="5" id="KW-0949">S-adenosyl-L-methionine</keyword>
<evidence type="ECO:0000313" key="9">
    <source>
        <dbReference type="Proteomes" id="UP000027208"/>
    </source>
</evidence>
<dbReference type="GO" id="GO:0032259">
    <property type="term" value="P:methylation"/>
    <property type="evidence" value="ECO:0007669"/>
    <property type="project" value="UniProtKB-KW"/>
</dbReference>
<comment type="caution">
    <text evidence="8">The sequence shown here is derived from an EMBL/GenBank/DDBJ whole genome shotgun (WGS) entry which is preliminary data.</text>
</comment>
<evidence type="ECO:0000313" key="8">
    <source>
        <dbReference type="EMBL" id="KDM52464.1"/>
    </source>
</evidence>
<reference evidence="8 9" key="1">
    <citation type="submission" date="2014-04" db="EMBL/GenBank/DDBJ databases">
        <title>The Genome Sequence of Acinetobacter baumanii BIDMC 57.</title>
        <authorList>
            <consortium name="The Broad Institute Genomics Platform"/>
            <consortium name="The Broad Institute Genome Sequencing Center for Infectious Disease"/>
            <person name="Murphy C."/>
            <person name="Cosimi L."/>
            <person name="Cerqueira G."/>
            <person name="Feldgarden M."/>
            <person name="Earl A."/>
            <person name="Spencer M.D."/>
            <person name="Fodor A."/>
            <person name="Sautter R.L."/>
            <person name="Hung D."/>
            <person name="Onderdonk A.B."/>
            <person name="Ernst C."/>
            <person name="Delaney M."/>
            <person name="DuBois A."/>
            <person name="Young S.K."/>
            <person name="Zeng Q."/>
            <person name="Gargeya S."/>
            <person name="Abouelleil A."/>
            <person name="Alvarado L."/>
            <person name="Chapman S.B."/>
            <person name="Gainer-Dewar J."/>
            <person name="Goldberg J."/>
            <person name="Griggs A."/>
            <person name="Gujja S."/>
            <person name="Hansen M."/>
            <person name="Howarth C."/>
            <person name="Imamovic A."/>
            <person name="Larimer J."/>
            <person name="Pearson M."/>
            <person name="Poon T.W."/>
            <person name="Priest M."/>
            <person name="Roberts A."/>
            <person name="Saif S."/>
            <person name="Shea T."/>
            <person name="Sykes S."/>
            <person name="Wortman J."/>
            <person name="Nusbaum C."/>
            <person name="Birren B."/>
        </authorList>
    </citation>
    <scope>NUCLEOTIDE SEQUENCE [LARGE SCALE GENOMIC DNA]</scope>
    <source>
        <strain evidence="8 9">BIDMC 57</strain>
    </source>
</reference>
<accession>A0A837AFR7</accession>
<dbReference type="AlphaFoldDB" id="A0A837AFR7"/>
<comment type="catalytic activity">
    <reaction evidence="7">
        <text>a 2'-deoxycytidine in DNA + S-adenosyl-L-methionine = an N(4)-methyl-2'-deoxycytidine in DNA + S-adenosyl-L-homocysteine + H(+)</text>
        <dbReference type="Rhea" id="RHEA:16857"/>
        <dbReference type="Rhea" id="RHEA-COMP:11369"/>
        <dbReference type="Rhea" id="RHEA-COMP:13674"/>
        <dbReference type="ChEBI" id="CHEBI:15378"/>
        <dbReference type="ChEBI" id="CHEBI:57856"/>
        <dbReference type="ChEBI" id="CHEBI:59789"/>
        <dbReference type="ChEBI" id="CHEBI:85452"/>
        <dbReference type="ChEBI" id="CHEBI:137933"/>
        <dbReference type="EC" id="2.1.1.113"/>
    </reaction>
</comment>
<dbReference type="EC" id="2.1.1.113" evidence="2"/>
<dbReference type="InterPro" id="IPR012327">
    <property type="entry name" value="MeTrfase_D12"/>
</dbReference>
<keyword evidence="3" id="KW-0489">Methyltransferase</keyword>
<evidence type="ECO:0000256" key="6">
    <source>
        <dbReference type="ARBA" id="ARBA00022747"/>
    </source>
</evidence>
<gene>
    <name evidence="8" type="ORF">AE32_03481</name>
</gene>
<dbReference type="PROSITE" id="PS00093">
    <property type="entry name" value="N4_MTASE"/>
    <property type="match status" value="1"/>
</dbReference>
<dbReference type="SUPFAM" id="SSF53335">
    <property type="entry name" value="S-adenosyl-L-methionine-dependent methyltransferases"/>
    <property type="match status" value="2"/>
</dbReference>
<dbReference type="RefSeq" id="WP_031953512.1">
    <property type="nucleotide sequence ID" value="NZ_KK737786.1"/>
</dbReference>
<evidence type="ECO:0000256" key="1">
    <source>
        <dbReference type="ARBA" id="ARBA00010203"/>
    </source>
</evidence>
<keyword evidence="6" id="KW-0680">Restriction system</keyword>
<comment type="similarity">
    <text evidence="1">Belongs to the N(4)/N(6)-methyltransferase family. N(4) subfamily.</text>
</comment>
<dbReference type="GO" id="GO:0005737">
    <property type="term" value="C:cytoplasm"/>
    <property type="evidence" value="ECO:0007669"/>
    <property type="project" value="TreeGrafter"/>
</dbReference>